<dbReference type="AlphaFoldDB" id="A0A1G9ZKL4"/>
<keyword evidence="2" id="KW-0812">Transmembrane</keyword>
<evidence type="ECO:0000256" key="1">
    <source>
        <dbReference type="ARBA" id="ARBA00007430"/>
    </source>
</evidence>
<feature type="domain" description="Polysaccharide biosynthesis protein CapD-like" evidence="3">
    <location>
        <begin position="278"/>
        <end position="558"/>
    </location>
</feature>
<dbReference type="InterPro" id="IPR051203">
    <property type="entry name" value="Polysaccharide_Synthase-Rel"/>
</dbReference>
<evidence type="ECO:0000259" key="3">
    <source>
        <dbReference type="Pfam" id="PF02719"/>
    </source>
</evidence>
<dbReference type="InterPro" id="IPR036291">
    <property type="entry name" value="NAD(P)-bd_dom_sf"/>
</dbReference>
<dbReference type="Pfam" id="PF02719">
    <property type="entry name" value="Polysacc_synt_2"/>
    <property type="match status" value="1"/>
</dbReference>
<keyword evidence="5" id="KW-1185">Reference proteome</keyword>
<feature type="transmembrane region" description="Helical" evidence="2">
    <location>
        <begin position="9"/>
        <end position="28"/>
    </location>
</feature>
<dbReference type="SUPFAM" id="SSF51735">
    <property type="entry name" value="NAD(P)-binding Rossmann-fold domains"/>
    <property type="match status" value="1"/>
</dbReference>
<comment type="similarity">
    <text evidence="1">Belongs to the polysaccharide synthase family.</text>
</comment>
<dbReference type="EMBL" id="FNIL01000001">
    <property type="protein sequence ID" value="SDN21665.1"/>
    <property type="molecule type" value="Genomic_DNA"/>
</dbReference>
<dbReference type="PANTHER" id="PTHR43318:SF1">
    <property type="entry name" value="POLYSACCHARIDE BIOSYNTHESIS PROTEIN EPSC-RELATED"/>
    <property type="match status" value="1"/>
</dbReference>
<keyword evidence="2" id="KW-1133">Transmembrane helix</keyword>
<feature type="transmembrane region" description="Helical" evidence="2">
    <location>
        <begin position="79"/>
        <end position="98"/>
    </location>
</feature>
<reference evidence="5" key="1">
    <citation type="submission" date="2016-10" db="EMBL/GenBank/DDBJ databases">
        <authorList>
            <person name="Varghese N."/>
            <person name="Submissions S."/>
        </authorList>
    </citation>
    <scope>NUCLEOTIDE SEQUENCE [LARGE SCALE GENOMIC DNA]</scope>
    <source>
        <strain evidence="5">CGMCC 1.10369</strain>
    </source>
</reference>
<dbReference type="STRING" id="745820.SAMN04488053_101139"/>
<feature type="transmembrane region" description="Helical" evidence="2">
    <location>
        <begin position="40"/>
        <end position="58"/>
    </location>
</feature>
<name>A0A1G9ZKL4_9BACI</name>
<dbReference type="RefSeq" id="WP_090839584.1">
    <property type="nucleotide sequence ID" value="NZ_FNIL01000001.1"/>
</dbReference>
<proteinExistence type="inferred from homology"/>
<dbReference type="PANTHER" id="PTHR43318">
    <property type="entry name" value="UDP-N-ACETYLGLUCOSAMINE 4,6-DEHYDRATASE"/>
    <property type="match status" value="1"/>
</dbReference>
<dbReference type="Proteomes" id="UP000198778">
    <property type="component" value="Unassembled WGS sequence"/>
</dbReference>
<evidence type="ECO:0000313" key="5">
    <source>
        <dbReference type="Proteomes" id="UP000198778"/>
    </source>
</evidence>
<dbReference type="InterPro" id="IPR029063">
    <property type="entry name" value="SAM-dependent_MTases_sf"/>
</dbReference>
<evidence type="ECO:0000313" key="4">
    <source>
        <dbReference type="EMBL" id="SDN21665.1"/>
    </source>
</evidence>
<dbReference type="Gene3D" id="3.40.50.720">
    <property type="entry name" value="NAD(P)-binding Rossmann-like Domain"/>
    <property type="match status" value="2"/>
</dbReference>
<dbReference type="CDD" id="cd05237">
    <property type="entry name" value="UDP_invert_4-6DH_SDR_e"/>
    <property type="match status" value="1"/>
</dbReference>
<gene>
    <name evidence="4" type="ORF">SAMN04488053_101139</name>
</gene>
<dbReference type="InterPro" id="IPR003869">
    <property type="entry name" value="Polysac_CapD-like"/>
</dbReference>
<keyword evidence="2" id="KW-0472">Membrane</keyword>
<dbReference type="Pfam" id="PF13727">
    <property type="entry name" value="CoA_binding_3"/>
    <property type="match status" value="1"/>
</dbReference>
<evidence type="ECO:0000256" key="2">
    <source>
        <dbReference type="SAM" id="Phobius"/>
    </source>
</evidence>
<protein>
    <submittedName>
        <fullName evidence="4">NDP-sugar epimerase, includes UDP-GlcNAc-inverting 4,6-dehydratase FlaA1 and capsular polysaccharide biosynthesis protein EpsC</fullName>
    </submittedName>
</protein>
<feature type="transmembrane region" description="Helical" evidence="2">
    <location>
        <begin position="104"/>
        <end position="121"/>
    </location>
</feature>
<dbReference type="SUPFAM" id="SSF53335">
    <property type="entry name" value="S-adenosyl-L-methionine-dependent methyltransferases"/>
    <property type="match status" value="1"/>
</dbReference>
<accession>A0A1G9ZKL4</accession>
<sequence length="605" mass="68239">MNHRIRNQLLMLLDTLIILIAFSASFIIVDVPSVVFSINYWLSASIILFSYHLSSIYFKMNRKAWEYASVGELQNILKTLTVAILLNGSIQFILFSHIQYRVLFVTWVLMVLGIGGTRFLWRLKKESTFQHVKERKRTLIVGAGSAGTMIARQLLYNAQCELKPVLFVDDDPNKQQLDIFALPVPGGTSQIPELVKAFEIERIIIAIPSLERKKMKTIYESCLQANVKTQILPMIEDLVTGKLSVKELRDVSPEDLLGREQVKLQHELIESSIKGKTVLVTGAGGSIGSELCRQIIYFRPEKLVLLGHGENSIYHIYMELKEEAGETKILPVIADVQDLERMREVMQLFQPHQVYHAAAHKHVPLMEESPWEAVKNNTLGSLNTATAALENKVKSFVMISTDKAVNPTSVMGASKRLAEMLITHLNDRSNTSFTIVRFGNVLGSNGSVIPLFKKQIERGGPVTVTHPEMVRYFMTIPEASRLVLQAGSLSKGGETFVLDMGEPVKIVDLARNLISLSGYTQEEIAITYTGIRSGEKLYEELLNSDEIHEEQVYPKIYLGKATKIPLHEIEQFITQYHELDKDTLRDRLLELANRKTFPMEIVSTG</sequence>
<organism evidence="4 5">
    <name type="scientific">Alkalicoccus daliensis</name>
    <dbReference type="NCBI Taxonomy" id="745820"/>
    <lineage>
        <taxon>Bacteria</taxon>
        <taxon>Bacillati</taxon>
        <taxon>Bacillota</taxon>
        <taxon>Bacilli</taxon>
        <taxon>Bacillales</taxon>
        <taxon>Bacillaceae</taxon>
        <taxon>Alkalicoccus</taxon>
    </lineage>
</organism>
<dbReference type="OrthoDB" id="9803111at2"/>